<comment type="caution">
    <text evidence="4">The sequence shown here is derived from an EMBL/GenBank/DDBJ whole genome shotgun (WGS) entry which is preliminary data.</text>
</comment>
<keyword evidence="2" id="KW-0812">Transmembrane</keyword>
<proteinExistence type="inferred from homology"/>
<dbReference type="Gene3D" id="1.10.1380.10">
    <property type="entry name" value="Neutral endopeptidase , domain2"/>
    <property type="match status" value="1"/>
</dbReference>
<accession>A0AAQ4EL04</accession>
<organism evidence="4 5">
    <name type="scientific">Amblyomma americanum</name>
    <name type="common">Lone star tick</name>
    <dbReference type="NCBI Taxonomy" id="6943"/>
    <lineage>
        <taxon>Eukaryota</taxon>
        <taxon>Metazoa</taxon>
        <taxon>Ecdysozoa</taxon>
        <taxon>Arthropoda</taxon>
        <taxon>Chelicerata</taxon>
        <taxon>Arachnida</taxon>
        <taxon>Acari</taxon>
        <taxon>Parasitiformes</taxon>
        <taxon>Ixodida</taxon>
        <taxon>Ixodoidea</taxon>
        <taxon>Ixodidae</taxon>
        <taxon>Amblyomminae</taxon>
        <taxon>Amblyomma</taxon>
    </lineage>
</organism>
<dbReference type="GO" id="GO:0005886">
    <property type="term" value="C:plasma membrane"/>
    <property type="evidence" value="ECO:0007669"/>
    <property type="project" value="TreeGrafter"/>
</dbReference>
<dbReference type="PROSITE" id="PS51885">
    <property type="entry name" value="NEPRILYSIN"/>
    <property type="match status" value="1"/>
</dbReference>
<dbReference type="Gene3D" id="3.40.390.10">
    <property type="entry name" value="Collagenase (Catalytic Domain)"/>
    <property type="match status" value="2"/>
</dbReference>
<evidence type="ECO:0000313" key="5">
    <source>
        <dbReference type="Proteomes" id="UP001321473"/>
    </source>
</evidence>
<evidence type="ECO:0000256" key="1">
    <source>
        <dbReference type="ARBA" id="ARBA00007357"/>
    </source>
</evidence>
<dbReference type="PANTHER" id="PTHR11733">
    <property type="entry name" value="ZINC METALLOPROTEASE FAMILY M13 NEPRILYSIN-RELATED"/>
    <property type="match status" value="1"/>
</dbReference>
<sequence>MVPDDPSVSADAKIGAVLLVACLLGVILYAVIRVRRTKPSAFAGDACVSPSCLRYQAMLANAVDTSIAACDDFYAHVCRLWTRDHEESVQRVAWNRFVDGAIRDLHETSRTGTITQESAKFFATCLSVVNASNVRSVKKVLAEGGIVWPDRNARPDFLNALFYMSRRVFMPVFFDFSVQNGSLLVASPDEDFQRRLRVLRKHIKSRHLRDHLRTTYEEFGGLNMSRLEEIIEDLDSAEIFVDFCSNVTRTRDGTPELFVENDTTSFFRLAPSVPVERWNTMLRRYFNISFSDLHGVAVRNVDYFRAVFKAHEQKGEGAMNDVVETLCVQNLVQYTSYEIIASFHESGAIQSLREDCFLSTVAFFSYDVNHFLLKTRSSALSGVIQLAERVLEAFFAFIGDSDNRSHTLIHNYAQSHDGNVSNFRNVFTVLKNSAQTAYHFAQGGYPVVTSDPLHNWILFYKSYLRLSRAVALSPLTQYRERDFAKFKGFSVLTEHLDFPYYTPDAHRGVVLGGLGSRIAATVFYDYVESQRDASEIYQRNQDCLAGSSGDEQDLDLQGAVASVPVVLSAFKQSLEATDDHLAGDLPPFPATSILFLFGCYLLCGEPNGERMCNVPLMHSPEFSRVYGCAESSFMNPSNKCTLVL</sequence>
<dbReference type="EMBL" id="JARKHS020014297">
    <property type="protein sequence ID" value="KAK8775278.1"/>
    <property type="molecule type" value="Genomic_DNA"/>
</dbReference>
<dbReference type="InterPro" id="IPR042089">
    <property type="entry name" value="Peptidase_M13_dom_2"/>
</dbReference>
<keyword evidence="2" id="KW-1133">Transmembrane helix</keyword>
<evidence type="ECO:0000256" key="2">
    <source>
        <dbReference type="SAM" id="Phobius"/>
    </source>
</evidence>
<dbReference type="InterPro" id="IPR008753">
    <property type="entry name" value="Peptidase_M13_N"/>
</dbReference>
<dbReference type="GO" id="GO:0016485">
    <property type="term" value="P:protein processing"/>
    <property type="evidence" value="ECO:0007669"/>
    <property type="project" value="TreeGrafter"/>
</dbReference>
<keyword evidence="5" id="KW-1185">Reference proteome</keyword>
<feature type="transmembrane region" description="Helical" evidence="2">
    <location>
        <begin position="12"/>
        <end position="32"/>
    </location>
</feature>
<dbReference type="GO" id="GO:0004222">
    <property type="term" value="F:metalloendopeptidase activity"/>
    <property type="evidence" value="ECO:0007669"/>
    <property type="project" value="InterPro"/>
</dbReference>
<dbReference type="Proteomes" id="UP001321473">
    <property type="component" value="Unassembled WGS sequence"/>
</dbReference>
<evidence type="ECO:0000313" key="4">
    <source>
        <dbReference type="EMBL" id="KAK8775278.1"/>
    </source>
</evidence>
<dbReference type="SUPFAM" id="SSF55486">
    <property type="entry name" value="Metalloproteases ('zincins'), catalytic domain"/>
    <property type="match status" value="1"/>
</dbReference>
<dbReference type="PANTHER" id="PTHR11733:SF241">
    <property type="entry name" value="GH26575P-RELATED"/>
    <property type="match status" value="1"/>
</dbReference>
<feature type="domain" description="Peptidase M13 N-terminal" evidence="3">
    <location>
        <begin position="70"/>
        <end position="372"/>
    </location>
</feature>
<keyword evidence="2" id="KW-0472">Membrane</keyword>
<dbReference type="AlphaFoldDB" id="A0AAQ4EL04"/>
<protein>
    <recommendedName>
        <fullName evidence="3">Peptidase M13 N-terminal domain-containing protein</fullName>
    </recommendedName>
</protein>
<reference evidence="4 5" key="1">
    <citation type="journal article" date="2023" name="Arcadia Sci">
        <title>De novo assembly of a long-read Amblyomma americanum tick genome.</title>
        <authorList>
            <person name="Chou S."/>
            <person name="Poskanzer K.E."/>
            <person name="Rollins M."/>
            <person name="Thuy-Boun P.S."/>
        </authorList>
    </citation>
    <scope>NUCLEOTIDE SEQUENCE [LARGE SCALE GENOMIC DNA]</scope>
    <source>
        <strain evidence="4">F_SG_1</strain>
        <tissue evidence="4">Salivary glands</tissue>
    </source>
</reference>
<dbReference type="InterPro" id="IPR024079">
    <property type="entry name" value="MetalloPept_cat_dom_sf"/>
</dbReference>
<evidence type="ECO:0000259" key="3">
    <source>
        <dbReference type="Pfam" id="PF05649"/>
    </source>
</evidence>
<gene>
    <name evidence="4" type="ORF">V5799_031371</name>
</gene>
<comment type="similarity">
    <text evidence="1">Belongs to the peptidase M13 family.</text>
</comment>
<name>A0AAQ4EL04_AMBAM</name>
<dbReference type="InterPro" id="IPR000718">
    <property type="entry name" value="Peptidase_M13"/>
</dbReference>
<dbReference type="Pfam" id="PF05649">
    <property type="entry name" value="Peptidase_M13_N"/>
    <property type="match status" value="1"/>
</dbReference>